<feature type="transmembrane region" description="Helical" evidence="5">
    <location>
        <begin position="70"/>
        <end position="90"/>
    </location>
</feature>
<keyword evidence="3 5" id="KW-1133">Transmembrane helix</keyword>
<evidence type="ECO:0000256" key="5">
    <source>
        <dbReference type="SAM" id="Phobius"/>
    </source>
</evidence>
<evidence type="ECO:0000256" key="2">
    <source>
        <dbReference type="ARBA" id="ARBA00022692"/>
    </source>
</evidence>
<comment type="subcellular location">
    <subcellularLocation>
        <location evidence="1">Cell membrane</location>
        <topology evidence="1">Multi-pass membrane protein</topology>
    </subcellularLocation>
</comment>
<dbReference type="AlphaFoldDB" id="A0A0G0HFR3"/>
<dbReference type="GO" id="GO:0005886">
    <property type="term" value="C:plasma membrane"/>
    <property type="evidence" value="ECO:0007669"/>
    <property type="project" value="UniProtKB-SubCell"/>
</dbReference>
<dbReference type="SUPFAM" id="SSF90123">
    <property type="entry name" value="ABC transporter transmembrane region"/>
    <property type="match status" value="1"/>
</dbReference>
<dbReference type="EMBL" id="LBSF01000049">
    <property type="protein sequence ID" value="KKQ10939.1"/>
    <property type="molecule type" value="Genomic_DNA"/>
</dbReference>
<evidence type="ECO:0000256" key="3">
    <source>
        <dbReference type="ARBA" id="ARBA00022989"/>
    </source>
</evidence>
<evidence type="ECO:0000256" key="1">
    <source>
        <dbReference type="ARBA" id="ARBA00004651"/>
    </source>
</evidence>
<evidence type="ECO:0000313" key="6">
    <source>
        <dbReference type="EMBL" id="KKQ10939.1"/>
    </source>
</evidence>
<proteinExistence type="predicted"/>
<name>A0A0G0HFR3_9BACT</name>
<dbReference type="Gene3D" id="1.20.1560.10">
    <property type="entry name" value="ABC transporter type 1, transmembrane domain"/>
    <property type="match status" value="1"/>
</dbReference>
<keyword evidence="4 5" id="KW-0472">Membrane</keyword>
<comment type="caution">
    <text evidence="6">The sequence shown here is derived from an EMBL/GenBank/DDBJ whole genome shotgun (WGS) entry which is preliminary data.</text>
</comment>
<accession>A0A0G0HFR3</accession>
<feature type="non-terminal residue" evidence="6">
    <location>
        <position position="233"/>
    </location>
</feature>
<dbReference type="GO" id="GO:0005524">
    <property type="term" value="F:ATP binding"/>
    <property type="evidence" value="ECO:0007669"/>
    <property type="project" value="InterPro"/>
</dbReference>
<evidence type="ECO:0000256" key="4">
    <source>
        <dbReference type="ARBA" id="ARBA00023136"/>
    </source>
</evidence>
<organism evidence="6 7">
    <name type="scientific">candidate division WS6 bacterium GW2011_GWC2_36_7</name>
    <dbReference type="NCBI Taxonomy" id="1619091"/>
    <lineage>
        <taxon>Bacteria</taxon>
        <taxon>Candidatus Dojkabacteria</taxon>
    </lineage>
</organism>
<keyword evidence="2 5" id="KW-0812">Transmembrane</keyword>
<reference evidence="6 7" key="1">
    <citation type="journal article" date="2015" name="Nature">
        <title>rRNA introns, odd ribosomes, and small enigmatic genomes across a large radiation of phyla.</title>
        <authorList>
            <person name="Brown C.T."/>
            <person name="Hug L.A."/>
            <person name="Thomas B.C."/>
            <person name="Sharon I."/>
            <person name="Castelle C.J."/>
            <person name="Singh A."/>
            <person name="Wilkins M.J."/>
            <person name="Williams K.H."/>
            <person name="Banfield J.F."/>
        </authorList>
    </citation>
    <scope>NUCLEOTIDE SEQUENCE [LARGE SCALE GENOMIC DNA]</scope>
</reference>
<gene>
    <name evidence="6" type="ORF">US24_C0049G0001</name>
</gene>
<dbReference type="InterPro" id="IPR036640">
    <property type="entry name" value="ABC1_TM_sf"/>
</dbReference>
<protein>
    <submittedName>
        <fullName evidence="6">Uncharacterized protein</fullName>
    </submittedName>
</protein>
<sequence>MKKKSDITFKEYVKISLWSMQCSWQISKSATIIALITEILRSLRPLANTFITAKLIDKLLSFASGGDAQIVDLIPFLLILFGVNLFFSGVDELRNYASRTMRRLSSPFLNKMEYEKINYLGVQTLEFPDVANAKQKVNDWLGIVTDVGNSVVRIIASIAKVIVSGIIILKTIPVVVPLIMLTSIVFYIQRRYFFKKEFEWQTNDKHLTERRRNNWIAGELSEPKTVGEISITG</sequence>
<feature type="transmembrane region" description="Helical" evidence="5">
    <location>
        <begin position="161"/>
        <end position="188"/>
    </location>
</feature>
<evidence type="ECO:0000313" key="7">
    <source>
        <dbReference type="Proteomes" id="UP000034075"/>
    </source>
</evidence>
<dbReference type="Proteomes" id="UP000034075">
    <property type="component" value="Unassembled WGS sequence"/>
</dbReference>